<dbReference type="InterPro" id="IPR023394">
    <property type="entry name" value="Sec7_C_sf"/>
</dbReference>
<dbReference type="EMBL" id="KV417291">
    <property type="protein sequence ID" value="KZO95075.1"/>
    <property type="molecule type" value="Genomic_DNA"/>
</dbReference>
<dbReference type="InterPro" id="IPR011993">
    <property type="entry name" value="PH-like_dom_sf"/>
</dbReference>
<evidence type="ECO:0008006" key="7">
    <source>
        <dbReference type="Google" id="ProtNLM"/>
    </source>
</evidence>
<dbReference type="InterPro" id="IPR000904">
    <property type="entry name" value="Sec7_dom"/>
</dbReference>
<feature type="domain" description="PH" evidence="3">
    <location>
        <begin position="249"/>
        <end position="375"/>
    </location>
</feature>
<dbReference type="STRING" id="1330018.A0A167KW36"/>
<sequence length="614" mass="66855">GLPLDISLRVLLMHLALPKETQAIDRFVETFASTWAERYPRMVTTDQAYILAFSMIMLHTDHFNPSNKRKMSREDYVRNTRRDGGVPDVVLEYFYDNITFTRFIFVEDAVDVHGQRSLMPAADISPSGISVSPAASASSGGRSKGKKIDVYYLIAQGRLDPLRAPVGAWIPAFEPFSYAGAQGGSADDWVERCNEAFAGAAEVRVDSVSGRSTSGLASLGNFGTGGGVGTNGIGTASMTEAQDGGMVLKLTKVGALLRRQDTGEGGRKSSHKWRNLGVAITGSQLLFFKDPNWIVNLKDSADSARRVGGQPPRLASFRPDDWVSLRDAVALYDTTYLEHEHTFRLVLPHQKQYLFQVAGEDELGEWMAFINYAASFKTAGVRMRSAGMTSRQLGLAALAAAESHVREVRSASGASSPAYLSRVVSLDDTPPTTSPGELTPVESGTDSATAVSNSPSLPSLPDPADQLEATFREIKAELAAIRPGMADIGLGVPPLAAARRSPAARAQSFIRKGWLASRSEVIERKIASFEQDIAKLEPHLEADLRAARNLAMLTPFLKSTREKINAAVQPLARRVTQLRMDLARLRCYCDVLRSDLDAEQREWAETKQSAFDAA</sequence>
<dbReference type="SMART" id="SM00222">
    <property type="entry name" value="Sec7"/>
    <property type="match status" value="1"/>
</dbReference>
<feature type="signal peptide" evidence="2">
    <location>
        <begin position="1"/>
        <end position="23"/>
    </location>
</feature>
<dbReference type="AlphaFoldDB" id="A0A167KW36"/>
<evidence type="ECO:0000256" key="1">
    <source>
        <dbReference type="SAM" id="MobiDB-lite"/>
    </source>
</evidence>
<feature type="region of interest" description="Disordered" evidence="1">
    <location>
        <begin position="425"/>
        <end position="463"/>
    </location>
</feature>
<evidence type="ECO:0000313" key="6">
    <source>
        <dbReference type="Proteomes" id="UP000076738"/>
    </source>
</evidence>
<dbReference type="SMART" id="SM00233">
    <property type="entry name" value="PH"/>
    <property type="match status" value="1"/>
</dbReference>
<feature type="compositionally biased region" description="Polar residues" evidence="1">
    <location>
        <begin position="430"/>
        <end position="451"/>
    </location>
</feature>
<dbReference type="Gene3D" id="1.10.1000.11">
    <property type="entry name" value="Arf Nucleotide-binding Site Opener,domain 2"/>
    <property type="match status" value="1"/>
</dbReference>
<evidence type="ECO:0000259" key="3">
    <source>
        <dbReference type="PROSITE" id="PS50003"/>
    </source>
</evidence>
<name>A0A167KW36_CALVF</name>
<protein>
    <recommendedName>
        <fullName evidence="7">Sec7-domain-containing protein</fullName>
    </recommendedName>
</protein>
<feature type="non-terminal residue" evidence="5">
    <location>
        <position position="1"/>
    </location>
</feature>
<feature type="chain" id="PRO_5007889573" description="Sec7-domain-containing protein" evidence="2">
    <location>
        <begin position="24"/>
        <end position="614"/>
    </location>
</feature>
<organism evidence="5 6">
    <name type="scientific">Calocera viscosa (strain TUFC12733)</name>
    <dbReference type="NCBI Taxonomy" id="1330018"/>
    <lineage>
        <taxon>Eukaryota</taxon>
        <taxon>Fungi</taxon>
        <taxon>Dikarya</taxon>
        <taxon>Basidiomycota</taxon>
        <taxon>Agaricomycotina</taxon>
        <taxon>Dacrymycetes</taxon>
        <taxon>Dacrymycetales</taxon>
        <taxon>Dacrymycetaceae</taxon>
        <taxon>Calocera</taxon>
    </lineage>
</organism>
<dbReference type="GO" id="GO:0005085">
    <property type="term" value="F:guanyl-nucleotide exchange factor activity"/>
    <property type="evidence" value="ECO:0007669"/>
    <property type="project" value="InterPro"/>
</dbReference>
<dbReference type="SUPFAM" id="SSF48425">
    <property type="entry name" value="Sec7 domain"/>
    <property type="match status" value="1"/>
</dbReference>
<dbReference type="InterPro" id="IPR001849">
    <property type="entry name" value="PH_domain"/>
</dbReference>
<reference evidence="5 6" key="1">
    <citation type="journal article" date="2016" name="Mol. Biol. Evol.">
        <title>Comparative Genomics of Early-Diverging Mushroom-Forming Fungi Provides Insights into the Origins of Lignocellulose Decay Capabilities.</title>
        <authorList>
            <person name="Nagy L.G."/>
            <person name="Riley R."/>
            <person name="Tritt A."/>
            <person name="Adam C."/>
            <person name="Daum C."/>
            <person name="Floudas D."/>
            <person name="Sun H."/>
            <person name="Yadav J.S."/>
            <person name="Pangilinan J."/>
            <person name="Larsson K.H."/>
            <person name="Matsuura K."/>
            <person name="Barry K."/>
            <person name="Labutti K."/>
            <person name="Kuo R."/>
            <person name="Ohm R.A."/>
            <person name="Bhattacharya S.S."/>
            <person name="Shirouzu T."/>
            <person name="Yoshinaga Y."/>
            <person name="Martin F.M."/>
            <person name="Grigoriev I.V."/>
            <person name="Hibbett D.S."/>
        </authorList>
    </citation>
    <scope>NUCLEOTIDE SEQUENCE [LARGE SCALE GENOMIC DNA]</scope>
    <source>
        <strain evidence="5 6">TUFC12733</strain>
    </source>
</reference>
<feature type="compositionally biased region" description="Low complexity" evidence="1">
    <location>
        <begin position="452"/>
        <end position="463"/>
    </location>
</feature>
<dbReference type="PROSITE" id="PS50003">
    <property type="entry name" value="PH_DOMAIN"/>
    <property type="match status" value="1"/>
</dbReference>
<dbReference type="PANTHER" id="PTHR10663:SF405">
    <property type="entry name" value="ARF GUANINE NUCLEOTIDE EXCHANGE FACTOR SYT1"/>
    <property type="match status" value="1"/>
</dbReference>
<dbReference type="PANTHER" id="PTHR10663">
    <property type="entry name" value="GUANYL-NUCLEOTIDE EXCHANGE FACTOR"/>
    <property type="match status" value="1"/>
</dbReference>
<dbReference type="OrthoDB" id="430364at2759"/>
<accession>A0A167KW36</accession>
<feature type="domain" description="SEC7" evidence="4">
    <location>
        <begin position="1"/>
        <end position="101"/>
    </location>
</feature>
<evidence type="ECO:0000259" key="4">
    <source>
        <dbReference type="PROSITE" id="PS50190"/>
    </source>
</evidence>
<dbReference type="Pfam" id="PF01369">
    <property type="entry name" value="Sec7"/>
    <property type="match status" value="1"/>
</dbReference>
<proteinExistence type="predicted"/>
<dbReference type="Proteomes" id="UP000076738">
    <property type="component" value="Unassembled WGS sequence"/>
</dbReference>
<dbReference type="GO" id="GO:0032012">
    <property type="term" value="P:regulation of ARF protein signal transduction"/>
    <property type="evidence" value="ECO:0007669"/>
    <property type="project" value="InterPro"/>
</dbReference>
<keyword evidence="6" id="KW-1185">Reference proteome</keyword>
<gene>
    <name evidence="5" type="ORF">CALVIDRAFT_460055</name>
</gene>
<dbReference type="Gene3D" id="2.30.29.30">
    <property type="entry name" value="Pleckstrin-homology domain (PH domain)/Phosphotyrosine-binding domain (PTB)"/>
    <property type="match status" value="1"/>
</dbReference>
<dbReference type="SUPFAM" id="SSF50729">
    <property type="entry name" value="PH domain-like"/>
    <property type="match status" value="1"/>
</dbReference>
<evidence type="ECO:0000313" key="5">
    <source>
        <dbReference type="EMBL" id="KZO95075.1"/>
    </source>
</evidence>
<dbReference type="InterPro" id="IPR035999">
    <property type="entry name" value="Sec7_dom_sf"/>
</dbReference>
<dbReference type="Pfam" id="PF00169">
    <property type="entry name" value="PH"/>
    <property type="match status" value="1"/>
</dbReference>
<keyword evidence="2" id="KW-0732">Signal</keyword>
<evidence type="ECO:0000256" key="2">
    <source>
        <dbReference type="SAM" id="SignalP"/>
    </source>
</evidence>
<dbReference type="PROSITE" id="PS50190">
    <property type="entry name" value="SEC7"/>
    <property type="match status" value="1"/>
</dbReference>
<feature type="non-terminal residue" evidence="5">
    <location>
        <position position="614"/>
    </location>
</feature>